<dbReference type="AlphaFoldDB" id="A0A376S8I9"/>
<gene>
    <name evidence="1" type="ORF">NCTC11112_06204</name>
</gene>
<evidence type="ECO:0000313" key="2">
    <source>
        <dbReference type="Proteomes" id="UP000254817"/>
    </source>
</evidence>
<name>A0A376S8I9_ECOLX</name>
<dbReference type="EMBL" id="UGAW01000002">
    <property type="protein sequence ID" value="STI47014.1"/>
    <property type="molecule type" value="Genomic_DNA"/>
</dbReference>
<evidence type="ECO:0000313" key="1">
    <source>
        <dbReference type="EMBL" id="STI47014.1"/>
    </source>
</evidence>
<accession>A0A376S8I9</accession>
<reference evidence="1 2" key="1">
    <citation type="submission" date="2018-06" db="EMBL/GenBank/DDBJ databases">
        <authorList>
            <consortium name="Pathogen Informatics"/>
            <person name="Doyle S."/>
        </authorList>
    </citation>
    <scope>NUCLEOTIDE SEQUENCE [LARGE SCALE GENOMIC DNA]</scope>
    <source>
        <strain evidence="1 2">NCTC11112</strain>
    </source>
</reference>
<organism evidence="1 2">
    <name type="scientific">Escherichia coli</name>
    <dbReference type="NCBI Taxonomy" id="562"/>
    <lineage>
        <taxon>Bacteria</taxon>
        <taxon>Pseudomonadati</taxon>
        <taxon>Pseudomonadota</taxon>
        <taxon>Gammaproteobacteria</taxon>
        <taxon>Enterobacterales</taxon>
        <taxon>Enterobacteriaceae</taxon>
        <taxon>Escherichia</taxon>
    </lineage>
</organism>
<proteinExistence type="predicted"/>
<protein>
    <submittedName>
        <fullName evidence="1">Uncharacterized protein</fullName>
    </submittedName>
</protein>
<sequence length="46" mass="5251">MTVTIFLLQVVQDFRLRTRIVPQPVVIIDARITMKRHGVGNAGGFW</sequence>
<dbReference type="Proteomes" id="UP000254817">
    <property type="component" value="Unassembled WGS sequence"/>
</dbReference>